<keyword evidence="8 9" id="KW-0472">Membrane</keyword>
<evidence type="ECO:0000256" key="1">
    <source>
        <dbReference type="ARBA" id="ARBA00004141"/>
    </source>
</evidence>
<dbReference type="EMBL" id="AP014680">
    <property type="protein sequence ID" value="BAP86411.1"/>
    <property type="molecule type" value="Genomic_DNA"/>
</dbReference>
<feature type="transmembrane region" description="Helical" evidence="9">
    <location>
        <begin position="308"/>
        <end position="329"/>
    </location>
</feature>
<evidence type="ECO:0000256" key="5">
    <source>
        <dbReference type="ARBA" id="ARBA00022692"/>
    </source>
</evidence>
<dbReference type="InterPro" id="IPR038770">
    <property type="entry name" value="Na+/solute_symporter_sf"/>
</dbReference>
<dbReference type="Pfam" id="PF02080">
    <property type="entry name" value="TrkA_C"/>
    <property type="match status" value="1"/>
</dbReference>
<dbReference type="RefSeq" id="WP_041094464.1">
    <property type="nucleotide sequence ID" value="NZ_AP014680.1"/>
</dbReference>
<evidence type="ECO:0000256" key="7">
    <source>
        <dbReference type="ARBA" id="ARBA00023065"/>
    </source>
</evidence>
<keyword evidence="4" id="KW-0050">Antiport</keyword>
<evidence type="ECO:0000313" key="12">
    <source>
        <dbReference type="Proteomes" id="UP000031620"/>
    </source>
</evidence>
<dbReference type="SUPFAM" id="SSF116726">
    <property type="entry name" value="TrkA C-terminal domain-like"/>
    <property type="match status" value="1"/>
</dbReference>
<dbReference type="Gene3D" id="3.30.70.1450">
    <property type="entry name" value="Regulator of K+ conductance, C-terminal domain"/>
    <property type="match status" value="1"/>
</dbReference>
<evidence type="ECO:0000256" key="9">
    <source>
        <dbReference type="SAM" id="Phobius"/>
    </source>
</evidence>
<feature type="transmembrane region" description="Helical" evidence="9">
    <location>
        <begin position="233"/>
        <end position="266"/>
    </location>
</feature>
<dbReference type="GO" id="GO:0016020">
    <property type="term" value="C:membrane"/>
    <property type="evidence" value="ECO:0007669"/>
    <property type="project" value="UniProtKB-SubCell"/>
</dbReference>
<dbReference type="STRING" id="1291742.LOOC260_119050"/>
<dbReference type="HOGENOM" id="CLU_030184_0_0_9"/>
<evidence type="ECO:0000259" key="10">
    <source>
        <dbReference type="PROSITE" id="PS51202"/>
    </source>
</evidence>
<dbReference type="InterPro" id="IPR036291">
    <property type="entry name" value="NAD(P)-bd_dom_sf"/>
</dbReference>
<reference evidence="11 12" key="1">
    <citation type="submission" date="2014-11" db="EMBL/GenBank/DDBJ databases">
        <title>Complete genome sequence and analysis of Lactobacillus hokkaidonensis LOOC260T.</title>
        <authorList>
            <person name="Tanizawa Y."/>
            <person name="Tohno M."/>
            <person name="Kaminuma E."/>
            <person name="Nakamura Y."/>
            <person name="Arita M."/>
        </authorList>
    </citation>
    <scope>NUCLEOTIDE SEQUENCE [LARGE SCALE GENOMIC DNA]</scope>
    <source>
        <strain evidence="11 12">LOOC260</strain>
    </source>
</reference>
<dbReference type="GO" id="GO:0006813">
    <property type="term" value="P:potassium ion transport"/>
    <property type="evidence" value="ECO:0007669"/>
    <property type="project" value="InterPro"/>
</dbReference>
<proteinExistence type="inferred from homology"/>
<feature type="transmembrane region" description="Helical" evidence="9">
    <location>
        <begin position="110"/>
        <end position="127"/>
    </location>
</feature>
<dbReference type="PROSITE" id="PS51202">
    <property type="entry name" value="RCK_C"/>
    <property type="match status" value="1"/>
</dbReference>
<dbReference type="KEGG" id="lho:LOOC260_119050"/>
<dbReference type="Proteomes" id="UP000031620">
    <property type="component" value="Chromosome"/>
</dbReference>
<dbReference type="PANTHER" id="PTHR43562:SF1">
    <property type="entry name" value="NA(+)_H(+) ANTIPORTER YJBQ-RELATED"/>
    <property type="match status" value="1"/>
</dbReference>
<comment type="subcellular location">
    <subcellularLocation>
        <location evidence="1">Membrane</location>
        <topology evidence="1">Multi-pass membrane protein</topology>
    </subcellularLocation>
</comment>
<feature type="transmembrane region" description="Helical" evidence="9">
    <location>
        <begin position="335"/>
        <end position="359"/>
    </location>
</feature>
<name>A0A0A1H118_9LACO</name>
<keyword evidence="3" id="KW-0813">Transport</keyword>
<feature type="transmembrane region" description="Helical" evidence="9">
    <location>
        <begin position="278"/>
        <end position="296"/>
    </location>
</feature>
<evidence type="ECO:0000256" key="8">
    <source>
        <dbReference type="ARBA" id="ARBA00023136"/>
    </source>
</evidence>
<evidence type="ECO:0000256" key="3">
    <source>
        <dbReference type="ARBA" id="ARBA00022448"/>
    </source>
</evidence>
<sequence>MTQLSLVIVLFAALIIPLIMAKLKLTALPTAVIEIITGIVLGQSGLHLVSASVPLNTLSDIGVIVLLFLSGMEIDFSLFQHRVLRTHFEKEAALATKNIKSPVRLATESYISIMVLSIILAILFKISGLFSNIWLAAILFSTISLGVVIATLKERELLSKAYGQTLLLIAVLGEVVPMLALTVYASVFGNSKHPLWLIPLVFIAALVLFKRFRTFFSFFERINKSTTQLDIRLAFFLIVTLVAIAESVGAESIMGAFLAGIVLKLLQPHEDTRDKLDSFGYGLLIPIFFIMSGVNLNISQLLSNPKTLVLIPLFFVAYILAKLAVILVLKQRFKNLNALAGGTLNMATITLVLAVLKVAKNMHAITGQQSGAFILSAVITCVIAPLLFNHLYTAEPEDKHKAIVHFVGTNMATIPVAQQLAQDRYDIEMYTDKDKNYHAFNSETHVELLDSLDTAEVVKHKVFNADILVLGHFDAMKNYRLALAAKEFGVPRVIARFEDRNILKNEAEDELVAAGVEVYSTPEANISLLRSLIEVPSTLEILQSTQAAIYEVTVRNRLYTGTSIRDLPFITEITISQIFRNDRFIKPTGDTLIQLNDTLIFTGNKEQAPSIREALGRLNSN</sequence>
<dbReference type="Pfam" id="PF00999">
    <property type="entry name" value="Na_H_Exchanger"/>
    <property type="match status" value="1"/>
</dbReference>
<feature type="domain" description="RCK C-terminal" evidence="10">
    <location>
        <begin position="537"/>
        <end position="617"/>
    </location>
</feature>
<dbReference type="GO" id="GO:0015297">
    <property type="term" value="F:antiporter activity"/>
    <property type="evidence" value="ECO:0007669"/>
    <property type="project" value="UniProtKB-KW"/>
</dbReference>
<feature type="transmembrane region" description="Helical" evidence="9">
    <location>
        <begin position="133"/>
        <end position="153"/>
    </location>
</feature>
<feature type="transmembrane region" description="Helical" evidence="9">
    <location>
        <begin position="193"/>
        <end position="212"/>
    </location>
</feature>
<evidence type="ECO:0000256" key="2">
    <source>
        <dbReference type="ARBA" id="ARBA00005551"/>
    </source>
</evidence>
<dbReference type="GO" id="GO:0008324">
    <property type="term" value="F:monoatomic cation transmembrane transporter activity"/>
    <property type="evidence" value="ECO:0007669"/>
    <property type="project" value="InterPro"/>
</dbReference>
<comment type="similarity">
    <text evidence="2">Belongs to the monovalent cation:proton antiporter 2 (CPA2) transporter (TC 2.A.37) family.</text>
</comment>
<dbReference type="InterPro" id="IPR006037">
    <property type="entry name" value="RCK_C"/>
</dbReference>
<dbReference type="GO" id="GO:1902600">
    <property type="term" value="P:proton transmembrane transport"/>
    <property type="evidence" value="ECO:0007669"/>
    <property type="project" value="InterPro"/>
</dbReference>
<evidence type="ECO:0000313" key="11">
    <source>
        <dbReference type="EMBL" id="BAP86411.1"/>
    </source>
</evidence>
<evidence type="ECO:0000256" key="4">
    <source>
        <dbReference type="ARBA" id="ARBA00022449"/>
    </source>
</evidence>
<accession>A0A0A1H118</accession>
<dbReference type="PANTHER" id="PTHR43562">
    <property type="entry name" value="NAPA-TYPE SODIUM/HYDROGEN ANTIPORTER"/>
    <property type="match status" value="1"/>
</dbReference>
<dbReference type="InterPro" id="IPR036721">
    <property type="entry name" value="RCK_C_sf"/>
</dbReference>
<evidence type="ECO:0000256" key="6">
    <source>
        <dbReference type="ARBA" id="ARBA00022989"/>
    </source>
</evidence>
<dbReference type="Gene3D" id="1.20.1530.20">
    <property type="match status" value="1"/>
</dbReference>
<dbReference type="SUPFAM" id="SSF51735">
    <property type="entry name" value="NAD(P)-binding Rossmann-fold domains"/>
    <property type="match status" value="1"/>
</dbReference>
<dbReference type="AlphaFoldDB" id="A0A0A1H118"/>
<feature type="transmembrane region" description="Helical" evidence="9">
    <location>
        <begin position="165"/>
        <end position="187"/>
    </location>
</feature>
<keyword evidence="7" id="KW-0406">Ion transport</keyword>
<protein>
    <submittedName>
        <fullName evidence="11">Potassium transporter</fullName>
    </submittedName>
</protein>
<keyword evidence="6 9" id="KW-1133">Transmembrane helix</keyword>
<organism evidence="11 12">
    <name type="scientific">Paucilactobacillus hokkaidonensis JCM 18461</name>
    <dbReference type="NCBI Taxonomy" id="1291742"/>
    <lineage>
        <taxon>Bacteria</taxon>
        <taxon>Bacillati</taxon>
        <taxon>Bacillota</taxon>
        <taxon>Bacilli</taxon>
        <taxon>Lactobacillales</taxon>
        <taxon>Lactobacillaceae</taxon>
        <taxon>Paucilactobacillus</taxon>
    </lineage>
</organism>
<feature type="transmembrane region" description="Helical" evidence="9">
    <location>
        <begin position="371"/>
        <end position="392"/>
    </location>
</feature>
<gene>
    <name evidence="11" type="ORF">LOOC260_119050</name>
</gene>
<keyword evidence="5 9" id="KW-0812">Transmembrane</keyword>
<dbReference type="InterPro" id="IPR006153">
    <property type="entry name" value="Cation/H_exchanger_TM"/>
</dbReference>